<dbReference type="AlphaFoldDB" id="A0A822V3J9"/>
<evidence type="ECO:0000313" key="2">
    <source>
        <dbReference type="Proteomes" id="UP000192074"/>
    </source>
</evidence>
<proteinExistence type="predicted"/>
<protein>
    <submittedName>
        <fullName evidence="1">Uncharacterized protein</fullName>
    </submittedName>
</protein>
<dbReference type="EMBL" id="FCNL01000031">
    <property type="protein sequence ID" value="CVI21184.1"/>
    <property type="molecule type" value="Genomic_DNA"/>
</dbReference>
<accession>A0A822V3J9</accession>
<name>A0A822V3J9_AGRTU</name>
<sequence length="20" mass="2487">MTEQGKLSRLTKFYEEWPWG</sequence>
<organism evidence="1 2">
    <name type="scientific">Agrobacterium tumefaciens str. B6</name>
    <dbReference type="NCBI Taxonomy" id="1183423"/>
    <lineage>
        <taxon>Bacteria</taxon>
        <taxon>Pseudomonadati</taxon>
        <taxon>Pseudomonadota</taxon>
        <taxon>Alphaproteobacteria</taxon>
        <taxon>Hyphomicrobiales</taxon>
        <taxon>Rhizobiaceae</taxon>
        <taxon>Rhizobium/Agrobacterium group</taxon>
        <taxon>Agrobacterium</taxon>
        <taxon>Agrobacterium tumefaciens complex</taxon>
    </lineage>
</organism>
<comment type="caution">
    <text evidence="1">The sequence shown here is derived from an EMBL/GenBank/DDBJ whole genome shotgun (WGS) entry which is preliminary data.</text>
</comment>
<reference evidence="1 2" key="1">
    <citation type="submission" date="2016-01" db="EMBL/GenBank/DDBJ databases">
        <authorList>
            <person name="Regsiter A."/>
            <person name="william w."/>
        </authorList>
    </citation>
    <scope>NUCLEOTIDE SEQUENCE [LARGE SCALE GENOMIC DNA]</scope>
    <source>
        <strain evidence="1 2">B6</strain>
    </source>
</reference>
<dbReference type="Proteomes" id="UP000192074">
    <property type="component" value="Unassembled WGS sequence"/>
</dbReference>
<evidence type="ECO:0000313" key="1">
    <source>
        <dbReference type="EMBL" id="CVI21184.1"/>
    </source>
</evidence>
<gene>
    <name evidence="1" type="ORF">AGR4A_Lc130189</name>
</gene>